<comment type="caution">
    <text evidence="2">The sequence shown here is derived from an EMBL/GenBank/DDBJ whole genome shotgun (WGS) entry which is preliminary data.</text>
</comment>
<gene>
    <name evidence="2" type="ORF">GCM10010406_43140</name>
</gene>
<sequence length="124" mass="12869">MTQVRAAARAFLLVLASLVAAVLVIDGPGAEAAPRPAAAPASQAPTCPGGSADRSEVEEQYQARRVCRPRLSTAAPEHLTERSAADSALARLMLAGRSDVAPRERAGKRSGAGSFQASLQVFRC</sequence>
<dbReference type="EMBL" id="BAAATA010000030">
    <property type="protein sequence ID" value="GAA2502016.1"/>
    <property type="molecule type" value="Genomic_DNA"/>
</dbReference>
<name>A0ABP5ZPF3_9ACTN</name>
<proteinExistence type="predicted"/>
<feature type="compositionally biased region" description="Low complexity" evidence="1">
    <location>
        <begin position="31"/>
        <end position="48"/>
    </location>
</feature>
<protein>
    <recommendedName>
        <fullName evidence="4">Secreted protein</fullName>
    </recommendedName>
</protein>
<evidence type="ECO:0000313" key="3">
    <source>
        <dbReference type="Proteomes" id="UP001501358"/>
    </source>
</evidence>
<reference evidence="3" key="1">
    <citation type="journal article" date="2019" name="Int. J. Syst. Evol. Microbiol.">
        <title>The Global Catalogue of Microorganisms (GCM) 10K type strain sequencing project: providing services to taxonomists for standard genome sequencing and annotation.</title>
        <authorList>
            <consortium name="The Broad Institute Genomics Platform"/>
            <consortium name="The Broad Institute Genome Sequencing Center for Infectious Disease"/>
            <person name="Wu L."/>
            <person name="Ma J."/>
        </authorList>
    </citation>
    <scope>NUCLEOTIDE SEQUENCE [LARGE SCALE GENOMIC DNA]</scope>
    <source>
        <strain evidence="3">JCM 6307</strain>
    </source>
</reference>
<feature type="region of interest" description="Disordered" evidence="1">
    <location>
        <begin position="31"/>
        <end position="58"/>
    </location>
</feature>
<organism evidence="2 3">
    <name type="scientific">Streptomyces thermolineatus</name>
    <dbReference type="NCBI Taxonomy" id="44033"/>
    <lineage>
        <taxon>Bacteria</taxon>
        <taxon>Bacillati</taxon>
        <taxon>Actinomycetota</taxon>
        <taxon>Actinomycetes</taxon>
        <taxon>Kitasatosporales</taxon>
        <taxon>Streptomycetaceae</taxon>
        <taxon>Streptomyces</taxon>
    </lineage>
</organism>
<keyword evidence="3" id="KW-1185">Reference proteome</keyword>
<evidence type="ECO:0000313" key="2">
    <source>
        <dbReference type="EMBL" id="GAA2502016.1"/>
    </source>
</evidence>
<dbReference type="RefSeq" id="WP_344384862.1">
    <property type="nucleotide sequence ID" value="NZ_BAAATA010000030.1"/>
</dbReference>
<evidence type="ECO:0000256" key="1">
    <source>
        <dbReference type="SAM" id="MobiDB-lite"/>
    </source>
</evidence>
<accession>A0ABP5ZPF3</accession>
<dbReference type="Proteomes" id="UP001501358">
    <property type="component" value="Unassembled WGS sequence"/>
</dbReference>
<evidence type="ECO:0008006" key="4">
    <source>
        <dbReference type="Google" id="ProtNLM"/>
    </source>
</evidence>